<evidence type="ECO:0000256" key="1">
    <source>
        <dbReference type="SAM" id="MobiDB-lite"/>
    </source>
</evidence>
<protein>
    <submittedName>
        <fullName evidence="2">Uncharacterized protein</fullName>
    </submittedName>
</protein>
<accession>A0AAE1D734</accession>
<gene>
    <name evidence="2" type="ORF">RRG08_028856</name>
</gene>
<dbReference type="AlphaFoldDB" id="A0AAE1D734"/>
<reference evidence="2" key="1">
    <citation type="journal article" date="2023" name="G3 (Bethesda)">
        <title>A reference genome for the long-term kleptoplast-retaining sea slug Elysia crispata morphotype clarki.</title>
        <authorList>
            <person name="Eastman K.E."/>
            <person name="Pendleton A.L."/>
            <person name="Shaikh M.A."/>
            <person name="Suttiyut T."/>
            <person name="Ogas R."/>
            <person name="Tomko P."/>
            <person name="Gavelis G."/>
            <person name="Widhalm J.R."/>
            <person name="Wisecaver J.H."/>
        </authorList>
    </citation>
    <scope>NUCLEOTIDE SEQUENCE</scope>
    <source>
        <strain evidence="2">ECLA1</strain>
    </source>
</reference>
<organism evidence="2 3">
    <name type="scientific">Elysia crispata</name>
    <name type="common">lettuce slug</name>
    <dbReference type="NCBI Taxonomy" id="231223"/>
    <lineage>
        <taxon>Eukaryota</taxon>
        <taxon>Metazoa</taxon>
        <taxon>Spiralia</taxon>
        <taxon>Lophotrochozoa</taxon>
        <taxon>Mollusca</taxon>
        <taxon>Gastropoda</taxon>
        <taxon>Heterobranchia</taxon>
        <taxon>Euthyneura</taxon>
        <taxon>Panpulmonata</taxon>
        <taxon>Sacoglossa</taxon>
        <taxon>Placobranchoidea</taxon>
        <taxon>Plakobranchidae</taxon>
        <taxon>Elysia</taxon>
    </lineage>
</organism>
<dbReference type="EMBL" id="JAWDGP010005065">
    <property type="protein sequence ID" value="KAK3759854.1"/>
    <property type="molecule type" value="Genomic_DNA"/>
</dbReference>
<evidence type="ECO:0000313" key="2">
    <source>
        <dbReference type="EMBL" id="KAK3759854.1"/>
    </source>
</evidence>
<name>A0AAE1D734_9GAST</name>
<sequence>MYELSDKLEAWLVVQLSPTQFCLGQARGQVGSEGSGQPRVGAGVTPSEDPRQGLQGRNRPPGLRSGGAEVLLDFTQEPAVKNSSRMSSLERAILKIE</sequence>
<evidence type="ECO:0000313" key="3">
    <source>
        <dbReference type="Proteomes" id="UP001283361"/>
    </source>
</evidence>
<keyword evidence="3" id="KW-1185">Reference proteome</keyword>
<dbReference type="Proteomes" id="UP001283361">
    <property type="component" value="Unassembled WGS sequence"/>
</dbReference>
<comment type="caution">
    <text evidence="2">The sequence shown here is derived from an EMBL/GenBank/DDBJ whole genome shotgun (WGS) entry which is preliminary data.</text>
</comment>
<proteinExistence type="predicted"/>
<feature type="region of interest" description="Disordered" evidence="1">
    <location>
        <begin position="27"/>
        <end position="66"/>
    </location>
</feature>